<feature type="binding site" evidence="5">
    <location>
        <position position="263"/>
    </location>
    <ligand>
        <name>substrate</name>
    </ligand>
</feature>
<dbReference type="InterPro" id="IPR015868">
    <property type="entry name" value="Glutaminase"/>
</dbReference>
<dbReference type="Pfam" id="PF04960">
    <property type="entry name" value="Glutaminase"/>
    <property type="match status" value="1"/>
</dbReference>
<dbReference type="AlphaFoldDB" id="A0A5N7MG89"/>
<evidence type="ECO:0000256" key="1">
    <source>
        <dbReference type="ARBA" id="ARBA00011076"/>
    </source>
</evidence>
<evidence type="ECO:0000256" key="5">
    <source>
        <dbReference type="HAMAP-Rule" id="MF_00313"/>
    </source>
</evidence>
<dbReference type="Proteomes" id="UP000403266">
    <property type="component" value="Unassembled WGS sequence"/>
</dbReference>
<comment type="subunit">
    <text evidence="5">Homotetramer.</text>
</comment>
<feature type="binding site" evidence="5">
    <location>
        <position position="85"/>
    </location>
    <ligand>
        <name>substrate</name>
    </ligand>
</feature>
<proteinExistence type="inferred from homology"/>
<dbReference type="NCBIfam" id="TIGR03814">
    <property type="entry name" value="Gln_ase"/>
    <property type="match status" value="1"/>
</dbReference>
<organism evidence="6 7">
    <name type="scientific">Microvirga tunisiensis</name>
    <dbReference type="NCBI Taxonomy" id="2108360"/>
    <lineage>
        <taxon>Bacteria</taxon>
        <taxon>Pseudomonadati</taxon>
        <taxon>Pseudomonadota</taxon>
        <taxon>Alphaproteobacteria</taxon>
        <taxon>Hyphomicrobiales</taxon>
        <taxon>Methylobacteriaceae</taxon>
        <taxon>Microvirga</taxon>
    </lineage>
</organism>
<keyword evidence="7" id="KW-1185">Reference proteome</keyword>
<dbReference type="GO" id="GO:0004359">
    <property type="term" value="F:glutaminase activity"/>
    <property type="evidence" value="ECO:0007669"/>
    <property type="project" value="UniProtKB-UniRule"/>
</dbReference>
<dbReference type="GO" id="GO:0006543">
    <property type="term" value="P:L-glutamine catabolic process"/>
    <property type="evidence" value="ECO:0007669"/>
    <property type="project" value="TreeGrafter"/>
</dbReference>
<evidence type="ECO:0000256" key="3">
    <source>
        <dbReference type="ARBA" id="ARBA00022801"/>
    </source>
</evidence>
<dbReference type="EC" id="3.5.1.2" evidence="2 5"/>
<dbReference type="EMBL" id="VOSK01000018">
    <property type="protein sequence ID" value="MPR25174.1"/>
    <property type="molecule type" value="Genomic_DNA"/>
</dbReference>
<dbReference type="InterPro" id="IPR012338">
    <property type="entry name" value="Beta-lactam/transpept-like"/>
</dbReference>
<evidence type="ECO:0000256" key="2">
    <source>
        <dbReference type="ARBA" id="ARBA00012918"/>
    </source>
</evidence>
<dbReference type="SUPFAM" id="SSF56601">
    <property type="entry name" value="beta-lactamase/transpeptidase-like"/>
    <property type="match status" value="1"/>
</dbReference>
<keyword evidence="3 5" id="KW-0378">Hydrolase</keyword>
<sequence length="333" mass="35113">MELLNPFVNPGTSYISTGRLPSGEAVKRLVMEAHERFRSVDQGQVSQVYPALARVPGDLFGICVVGTDGSVFQVGDAEHAFTVMSVSKPFVFALVCNLIGATGARERLGVNATGHAFNSLAGIERNADGRTNPMVNAGAIATTSLAPGGNTDAKWRFIHEGLSRFAGRELALNEEVYASASETNFRNRSIAWMLESVGRIYCDPAEAVDLYTRQCSLNVSAKDLAVMGATLADGGFNPVTREQVVHPDVCHYALAVMLTAGLYETSGDWLYEIGLPGKSGIGGGIVTVSPGKGGLGTFAPPLDKAGNSVRGQLAAQFLSQCLGLDLLVSTPET</sequence>
<feature type="binding site" evidence="5">
    <location>
        <position position="136"/>
    </location>
    <ligand>
        <name>substrate</name>
    </ligand>
</feature>
<accession>A0A5N7MG89</accession>
<evidence type="ECO:0000313" key="6">
    <source>
        <dbReference type="EMBL" id="MPR25174.1"/>
    </source>
</evidence>
<feature type="binding site" evidence="5">
    <location>
        <position position="211"/>
    </location>
    <ligand>
        <name>substrate</name>
    </ligand>
</feature>
<evidence type="ECO:0000256" key="4">
    <source>
        <dbReference type="ARBA" id="ARBA00049534"/>
    </source>
</evidence>
<keyword evidence="5" id="KW-0007">Acetylation</keyword>
<dbReference type="PANTHER" id="PTHR12544">
    <property type="entry name" value="GLUTAMINASE"/>
    <property type="match status" value="1"/>
</dbReference>
<dbReference type="PANTHER" id="PTHR12544:SF48">
    <property type="entry name" value="GLUTAMINASE 1"/>
    <property type="match status" value="1"/>
</dbReference>
<comment type="caution">
    <text evidence="5">Lacks conserved residue(s) required for the propagation of feature annotation.</text>
</comment>
<dbReference type="HAMAP" id="MF_00313">
    <property type="entry name" value="Glutaminase"/>
    <property type="match status" value="1"/>
</dbReference>
<comment type="similarity">
    <text evidence="1 5">Belongs to the glutaminase family.</text>
</comment>
<feature type="binding site" evidence="5">
    <location>
        <position position="187"/>
    </location>
    <ligand>
        <name>substrate</name>
    </ligand>
</feature>
<protein>
    <recommendedName>
        <fullName evidence="2 5">Glutaminase</fullName>
        <ecNumber evidence="2 5">3.5.1.2</ecNumber>
    </recommendedName>
</protein>
<evidence type="ECO:0000313" key="7">
    <source>
        <dbReference type="Proteomes" id="UP000403266"/>
    </source>
</evidence>
<dbReference type="Gene3D" id="3.40.710.10">
    <property type="entry name" value="DD-peptidase/beta-lactamase superfamily"/>
    <property type="match status" value="1"/>
</dbReference>
<dbReference type="RefSeq" id="WP_152710632.1">
    <property type="nucleotide sequence ID" value="NZ_VOSJ01000017.1"/>
</dbReference>
<gene>
    <name evidence="5 6" type="primary">glsA</name>
    <name evidence="6" type="ORF">FS320_07970</name>
</gene>
<dbReference type="GO" id="GO:0006537">
    <property type="term" value="P:glutamate biosynthetic process"/>
    <property type="evidence" value="ECO:0007669"/>
    <property type="project" value="TreeGrafter"/>
</dbReference>
<comment type="catalytic activity">
    <reaction evidence="4 5">
        <text>L-glutamine + H2O = L-glutamate + NH4(+)</text>
        <dbReference type="Rhea" id="RHEA:15889"/>
        <dbReference type="ChEBI" id="CHEBI:15377"/>
        <dbReference type="ChEBI" id="CHEBI:28938"/>
        <dbReference type="ChEBI" id="CHEBI:29985"/>
        <dbReference type="ChEBI" id="CHEBI:58359"/>
        <dbReference type="EC" id="3.5.1.2"/>
    </reaction>
</comment>
<dbReference type="NCBIfam" id="NF009020">
    <property type="entry name" value="PRK12356.1"/>
    <property type="match status" value="1"/>
</dbReference>
<dbReference type="OrthoDB" id="9788822at2"/>
<name>A0A5N7MG89_9HYPH</name>
<comment type="caution">
    <text evidence="6">The sequence shown here is derived from an EMBL/GenBank/DDBJ whole genome shotgun (WGS) entry which is preliminary data.</text>
</comment>
<reference evidence="6 7" key="1">
    <citation type="journal article" date="2019" name="Syst. Appl. Microbiol.">
        <title>Microvirga tunisiensis sp. nov., a root nodule symbiotic bacterium isolated from Lupinus micranthus and L. luteus grown in Northern Tunisia.</title>
        <authorList>
            <person name="Msaddak A."/>
            <person name="Rejili M."/>
            <person name="Duran D."/>
            <person name="Mars M."/>
            <person name="Palacios J.M."/>
            <person name="Ruiz-Argueso T."/>
            <person name="Rey L."/>
            <person name="Imperial J."/>
        </authorList>
    </citation>
    <scope>NUCLEOTIDE SEQUENCE [LARGE SCALE GENOMIC DNA]</scope>
    <source>
        <strain evidence="6 7">Lmie10</strain>
    </source>
</reference>